<dbReference type="InterPro" id="IPR036465">
    <property type="entry name" value="vWFA_dom_sf"/>
</dbReference>
<dbReference type="GO" id="GO:0003950">
    <property type="term" value="F:NAD+ poly-ADP-ribosyltransferase activity"/>
    <property type="evidence" value="ECO:0007669"/>
    <property type="project" value="UniProtKB-UniRule"/>
</dbReference>
<feature type="domain" description="PARP catalytic" evidence="5">
    <location>
        <begin position="232"/>
        <end position="432"/>
    </location>
</feature>
<feature type="domain" description="VWFA" evidence="4">
    <location>
        <begin position="716"/>
        <end position="760"/>
    </location>
</feature>
<evidence type="ECO:0000256" key="1">
    <source>
        <dbReference type="ARBA" id="ARBA00024347"/>
    </source>
</evidence>
<dbReference type="Ensembl" id="ENSCCRT00020018691.1">
    <property type="protein sequence ID" value="ENSCCRP00020017000.1"/>
    <property type="gene ID" value="ENSCCRG00020007383.1"/>
</dbReference>
<evidence type="ECO:0000313" key="7">
    <source>
        <dbReference type="Ensembl" id="ENSCCRP00020017000.1"/>
    </source>
</evidence>
<dbReference type="InterPro" id="IPR002035">
    <property type="entry name" value="VWF_A"/>
</dbReference>
<evidence type="ECO:0000259" key="4">
    <source>
        <dbReference type="PROSITE" id="PS50234"/>
    </source>
</evidence>
<dbReference type="SMART" id="SM00609">
    <property type="entry name" value="VIT"/>
    <property type="match status" value="1"/>
</dbReference>
<dbReference type="Pfam" id="PF26166">
    <property type="entry name" value="WGR-like_PARP4"/>
    <property type="match status" value="1"/>
</dbReference>
<evidence type="ECO:0000256" key="3">
    <source>
        <dbReference type="SAM" id="SignalP"/>
    </source>
</evidence>
<feature type="domain" description="VIT" evidence="6">
    <location>
        <begin position="449"/>
        <end position="575"/>
    </location>
</feature>
<reference evidence="7" key="1">
    <citation type="submission" date="2025-08" db="UniProtKB">
        <authorList>
            <consortium name="Ensembl"/>
        </authorList>
    </citation>
    <scope>IDENTIFICATION</scope>
</reference>
<dbReference type="SUPFAM" id="SSF56399">
    <property type="entry name" value="ADP-ribosylation"/>
    <property type="match status" value="1"/>
</dbReference>
<accession>A0A8C2CVJ6</accession>
<dbReference type="Pfam" id="PF26156">
    <property type="entry name" value="PARP4_MVP-ID"/>
    <property type="match status" value="1"/>
</dbReference>
<evidence type="ECO:0000259" key="6">
    <source>
        <dbReference type="PROSITE" id="PS51468"/>
    </source>
</evidence>
<dbReference type="InterPro" id="IPR058904">
    <property type="entry name" value="PARP4_MVP-ID"/>
</dbReference>
<keyword evidence="2" id="KW-0520">NAD</keyword>
<protein>
    <recommendedName>
        <fullName evidence="2">Poly [ADP-ribose] polymerase</fullName>
        <shortName evidence="2">PARP</shortName>
        <ecNumber evidence="2">2.4.2.-</ecNumber>
    </recommendedName>
</protein>
<dbReference type="EC" id="2.4.2.-" evidence="2"/>
<evidence type="ECO:0000259" key="5">
    <source>
        <dbReference type="PROSITE" id="PS51059"/>
    </source>
</evidence>
<dbReference type="Pfam" id="PF13768">
    <property type="entry name" value="VWA_3"/>
    <property type="match status" value="1"/>
</dbReference>
<evidence type="ECO:0000256" key="2">
    <source>
        <dbReference type="RuleBase" id="RU362114"/>
    </source>
</evidence>
<feature type="chain" id="PRO_5034750593" description="Poly [ADP-ribose] polymerase" evidence="3">
    <location>
        <begin position="17"/>
        <end position="1186"/>
    </location>
</feature>
<dbReference type="PROSITE" id="PS50234">
    <property type="entry name" value="VWFA"/>
    <property type="match status" value="1"/>
</dbReference>
<dbReference type="AlphaFoldDB" id="A0A8C2CVJ6"/>
<dbReference type="Pfam" id="PF08487">
    <property type="entry name" value="VIT"/>
    <property type="match status" value="1"/>
</dbReference>
<dbReference type="Gene3D" id="3.90.228.10">
    <property type="match status" value="1"/>
</dbReference>
<comment type="similarity">
    <text evidence="1">Belongs to the ARTD/PARP family.</text>
</comment>
<evidence type="ECO:0000313" key="8">
    <source>
        <dbReference type="Proteomes" id="UP000694701"/>
    </source>
</evidence>
<name>A0A8C2CVJ6_CYPCA</name>
<dbReference type="Pfam" id="PF00644">
    <property type="entry name" value="PARP"/>
    <property type="match status" value="1"/>
</dbReference>
<sequence length="1186" mass="132506">MSEFIQLFLFFSVSTTLVLFRCACLPDCIFSFTQCRVYKEGDHGLPEFPSYFQVAKYSTAVVQDKLVFCVTSEDAVEAYLQLMKEMETEGFTKTHTLPPEVERLASYSLQQLLLEEKLNCSTLSQEVGVFVELVWTEALGSLNNILTVPVSRISLNDVRKSLDIHIQLSKEADRNCKEDEVKALLEEVNTLLPLRMIDPPSKHKLVSQKLDLCQLIRDIVNVSEATLGSPSPSSLGKYRALRCSIEVVPPQNPEFHVVSQLLQDRPVQIQQILRVSRGVELQLFREDLGNIKPLLHSTSSSSFVGILSRGLLLPRVGVEQHGIERTDIGNLGGGIYFSDSLKTSVKYSKPSVTDGSRLLLVCEVALGRCKDLLKKDTTLTCAPDGYHSVHGVHRSPNRLSEFEDDEFVVYNTEQIRMKYVVQYSLEGDELKEFQPQIKTFVELSHLTDTTMNAGLLDSSGQKLPLQAVNVKCKLMDLLCQVIIFQTYTNQSAVPIEAKYVFPLEETAAVCGFEAFINGKHVIGKEKEQARMEYKQAIEKGHGAYLMDQDAPDVFTISVGNLPPGATVLIKVTFITELLVRSGSIIFSLSGSVAPWQQSAALNQTTQATVEKIGVTELQEFSLSMSIEMPYEIIDLSSSHRIKTKRTDCKAVISTLPGQTLGSEGLQVSFSLSNIHMPRMWVENHPDKDSQACMLVFYPDFKSSGVSSSGGPSSVSDVVILLDSSKSMRGDSMLNARRIALQVLKSLDRSLKINIISFSTDYKEFLFVSLHFLSLQSCSGSGGSTDLWRPLRILSLLPPCRGVRNILLLSDGHVQNQPLTLQLVRENSCHTRLFTCGLSLTANRHMLRALAQAGGGTYEFFDTKMKHTWTEKVRAQVQRMESPGCRSVAVKWQQFSPTAPPPVQAPSQLHALFSDCHSLVYGFVPHCTQATLFGDLSGQEIRTMVSTTELQKTKGTLLHKLTARAIIRDYEDGILSNSEAEHEGKKAELKTYIIELSKEFSILSQFTSFVAIEERNELDSGFTDIPKIISEEDVDILPYMDWTEERLMAADIIGAEEDVWVTTKWSITTVSHVCLSGVKAHAEILRLVATLLVLQLIRVKKLAVGQLLESLLRLKESQEPRPMYWEAVKRAVDWACRADRQYPCVCSRLEIGWDWESSTRQLLGCDSPHPYSPLKPVLERRTGVSVM</sequence>
<dbReference type="SMART" id="SM00327">
    <property type="entry name" value="VWA"/>
    <property type="match status" value="1"/>
</dbReference>
<dbReference type="PANTHER" id="PTHR46530">
    <property type="entry name" value="PROTEIN MONO-ADP-RIBOSYLTRANSFERASE PARP4"/>
    <property type="match status" value="1"/>
</dbReference>
<dbReference type="InterPro" id="IPR012317">
    <property type="entry name" value="Poly(ADP-ribose)pol_cat_dom"/>
</dbReference>
<dbReference type="InterPro" id="IPR058905">
    <property type="entry name" value="WGR-like_PARP4"/>
</dbReference>
<dbReference type="GO" id="GO:0005737">
    <property type="term" value="C:cytoplasm"/>
    <property type="evidence" value="ECO:0007669"/>
    <property type="project" value="TreeGrafter"/>
</dbReference>
<feature type="signal peptide" evidence="3">
    <location>
        <begin position="1"/>
        <end position="16"/>
    </location>
</feature>
<dbReference type="PROSITE" id="PS51468">
    <property type="entry name" value="VIT"/>
    <property type="match status" value="1"/>
</dbReference>
<keyword evidence="2" id="KW-0328">Glycosyltransferase</keyword>
<dbReference type="InterPro" id="IPR013694">
    <property type="entry name" value="VIT"/>
</dbReference>
<dbReference type="Gene3D" id="3.40.50.410">
    <property type="entry name" value="von Willebrand factor, type A domain"/>
    <property type="match status" value="1"/>
</dbReference>
<dbReference type="Proteomes" id="UP000694701">
    <property type="component" value="Unplaced"/>
</dbReference>
<keyword evidence="3" id="KW-0732">Signal</keyword>
<dbReference type="PANTHER" id="PTHR46530:SF1">
    <property type="entry name" value="PROTEIN MONO-ADP-RIBOSYLTRANSFERASE PARP4"/>
    <property type="match status" value="1"/>
</dbReference>
<organism evidence="7 8">
    <name type="scientific">Cyprinus carpio</name>
    <name type="common">Common carp</name>
    <dbReference type="NCBI Taxonomy" id="7962"/>
    <lineage>
        <taxon>Eukaryota</taxon>
        <taxon>Metazoa</taxon>
        <taxon>Chordata</taxon>
        <taxon>Craniata</taxon>
        <taxon>Vertebrata</taxon>
        <taxon>Euteleostomi</taxon>
        <taxon>Actinopterygii</taxon>
        <taxon>Neopterygii</taxon>
        <taxon>Teleostei</taxon>
        <taxon>Ostariophysi</taxon>
        <taxon>Cypriniformes</taxon>
        <taxon>Cyprinidae</taxon>
        <taxon>Cyprininae</taxon>
        <taxon>Cyprinus</taxon>
    </lineage>
</organism>
<keyword evidence="2" id="KW-0808">Transferase</keyword>
<dbReference type="PROSITE" id="PS51059">
    <property type="entry name" value="PARP_CATALYTIC"/>
    <property type="match status" value="1"/>
</dbReference>
<proteinExistence type="inferred from homology"/>
<dbReference type="SUPFAM" id="SSF53300">
    <property type="entry name" value="vWA-like"/>
    <property type="match status" value="1"/>
</dbReference>
<dbReference type="InterPro" id="IPR031273">
    <property type="entry name" value="PARP4"/>
</dbReference>